<dbReference type="UniPathway" id="UPA00219"/>
<evidence type="ECO:0000256" key="6">
    <source>
        <dbReference type="ARBA" id="ARBA00022670"/>
    </source>
</evidence>
<dbReference type="AlphaFoldDB" id="A0A2K2FL32"/>
<evidence type="ECO:0000256" key="13">
    <source>
        <dbReference type="PIRSR" id="PIRSR618044-2"/>
    </source>
</evidence>
<keyword evidence="8" id="KW-0378">Hydrolase</keyword>
<dbReference type="EC" id="3.4.16.4" evidence="4"/>
<keyword evidence="11" id="KW-0961">Cell wall biogenesis/degradation</keyword>
<accession>A0A2K2FL32</accession>
<keyword evidence="19" id="KW-1185">Reference proteome</keyword>
<evidence type="ECO:0000256" key="8">
    <source>
        <dbReference type="ARBA" id="ARBA00022801"/>
    </source>
</evidence>
<comment type="similarity">
    <text evidence="3 14">Belongs to the peptidase S11 family.</text>
</comment>
<evidence type="ECO:0000256" key="11">
    <source>
        <dbReference type="ARBA" id="ARBA00023316"/>
    </source>
</evidence>
<keyword evidence="5" id="KW-0121">Carboxypeptidase</keyword>
<organism evidence="18 19">
    <name type="scientific">Clostridium thermosuccinogenes</name>
    <dbReference type="NCBI Taxonomy" id="84032"/>
    <lineage>
        <taxon>Bacteria</taxon>
        <taxon>Bacillati</taxon>
        <taxon>Bacillota</taxon>
        <taxon>Clostridia</taxon>
        <taxon>Eubacteriales</taxon>
        <taxon>Clostridiaceae</taxon>
        <taxon>Clostridium</taxon>
    </lineage>
</organism>
<evidence type="ECO:0000256" key="14">
    <source>
        <dbReference type="RuleBase" id="RU004016"/>
    </source>
</evidence>
<protein>
    <recommendedName>
        <fullName evidence="4">serine-type D-Ala-D-Ala carboxypeptidase</fullName>
        <ecNumber evidence="4">3.4.16.4</ecNumber>
    </recommendedName>
</protein>
<evidence type="ECO:0000256" key="9">
    <source>
        <dbReference type="ARBA" id="ARBA00022960"/>
    </source>
</evidence>
<keyword evidence="6" id="KW-0645">Protease</keyword>
<dbReference type="InterPro" id="IPR001967">
    <property type="entry name" value="Peptidase_S11_N"/>
</dbReference>
<dbReference type="PANTHER" id="PTHR21581:SF33">
    <property type="entry name" value="D-ALANYL-D-ALANINE CARBOXYPEPTIDASE DACB"/>
    <property type="match status" value="1"/>
</dbReference>
<dbReference type="GO" id="GO:0006508">
    <property type="term" value="P:proteolysis"/>
    <property type="evidence" value="ECO:0007669"/>
    <property type="project" value="UniProtKB-KW"/>
</dbReference>
<evidence type="ECO:0000256" key="15">
    <source>
        <dbReference type="SAM" id="Phobius"/>
    </source>
</evidence>
<keyword evidence="7 16" id="KW-0732">Signal</keyword>
<comment type="caution">
    <text evidence="18">The sequence shown here is derived from an EMBL/GenBank/DDBJ whole genome shotgun (WGS) entry which is preliminary data.</text>
</comment>
<dbReference type="Gene3D" id="2.60.410.10">
    <property type="entry name" value="D-Ala-D-Ala carboxypeptidase, C-terminal domain"/>
    <property type="match status" value="1"/>
</dbReference>
<dbReference type="GO" id="GO:0009252">
    <property type="term" value="P:peptidoglycan biosynthetic process"/>
    <property type="evidence" value="ECO:0007669"/>
    <property type="project" value="UniProtKB-UniPathway"/>
</dbReference>
<evidence type="ECO:0000313" key="19">
    <source>
        <dbReference type="Proteomes" id="UP000236151"/>
    </source>
</evidence>
<dbReference type="InterPro" id="IPR015956">
    <property type="entry name" value="Peniciliin-bd_prot_C_sf"/>
</dbReference>
<dbReference type="SMART" id="SM00936">
    <property type="entry name" value="PBP5_C"/>
    <property type="match status" value="1"/>
</dbReference>
<proteinExistence type="inferred from homology"/>
<evidence type="ECO:0000259" key="17">
    <source>
        <dbReference type="SMART" id="SM00936"/>
    </source>
</evidence>
<dbReference type="GO" id="GO:0008360">
    <property type="term" value="P:regulation of cell shape"/>
    <property type="evidence" value="ECO:0007669"/>
    <property type="project" value="UniProtKB-KW"/>
</dbReference>
<sequence>MMRKKIMLKISALIFLLFFVSSQLCFADDTIRNNANIAPEAGNIPDILENANVDINARSAILVDTAKWQTLYAKNANEKLHISTANKIMTTLIVIEKVNLYDKVTISKEASDAEGSILHLEAGEKYSVEDLLYALMLKSANDAANALAEYTAGDVEKFVQMMNAKAQELKLNDTVFNNPTGLYDEKQYTTASDLSVLMKYALSNPTFNNIFSTPIKLWFYSDSSTVLKSQNKLFWSYNGTDGGKLGYNEKDKQSLISTATKNNRRLMAIVLESSEETVYTDAETLLEYGFTNFKSGILVSKGQILKRQQVGDKTINLVSGESVYYIYPIGSDYIKSINIKVVDEITLPVTKSNPLGVATYVLADDTTINVNLYSDTEIYPPQSMKSRFLNTLMENKDILYLIAGLLVLEVLVIIFNIIRAIRRKFVARKQN</sequence>
<evidence type="ECO:0000256" key="10">
    <source>
        <dbReference type="ARBA" id="ARBA00022984"/>
    </source>
</evidence>
<keyword evidence="9" id="KW-0133">Cell shape</keyword>
<feature type="transmembrane region" description="Helical" evidence="15">
    <location>
        <begin position="398"/>
        <end position="418"/>
    </location>
</feature>
<dbReference type="InterPro" id="IPR012338">
    <property type="entry name" value="Beta-lactam/transpept-like"/>
</dbReference>
<evidence type="ECO:0000256" key="3">
    <source>
        <dbReference type="ARBA" id="ARBA00007164"/>
    </source>
</evidence>
<comment type="function">
    <text evidence="1">Removes C-terminal D-alanyl residues from sugar-peptide cell wall precursors.</text>
</comment>
<dbReference type="Pfam" id="PF07943">
    <property type="entry name" value="PBP5_C"/>
    <property type="match status" value="1"/>
</dbReference>
<dbReference type="GO" id="GO:0009002">
    <property type="term" value="F:serine-type D-Ala-D-Ala carboxypeptidase activity"/>
    <property type="evidence" value="ECO:0007669"/>
    <property type="project" value="UniProtKB-EC"/>
</dbReference>
<feature type="chain" id="PRO_5014390981" description="serine-type D-Ala-D-Ala carboxypeptidase" evidence="16">
    <location>
        <begin position="28"/>
        <end position="431"/>
    </location>
</feature>
<keyword evidence="15" id="KW-0812">Transmembrane</keyword>
<evidence type="ECO:0000256" key="16">
    <source>
        <dbReference type="SAM" id="SignalP"/>
    </source>
</evidence>
<dbReference type="EMBL" id="NIOJ01000018">
    <property type="protein sequence ID" value="PNT99480.1"/>
    <property type="molecule type" value="Genomic_DNA"/>
</dbReference>
<evidence type="ECO:0000256" key="12">
    <source>
        <dbReference type="ARBA" id="ARBA00034000"/>
    </source>
</evidence>
<comment type="catalytic activity">
    <reaction evidence="12">
        <text>Preferential cleavage: (Ac)2-L-Lys-D-Ala-|-D-Ala. Also transpeptidation of peptidyl-alanyl moieties that are N-acyl substituents of D-alanine.</text>
        <dbReference type="EC" id="3.4.16.4"/>
    </reaction>
</comment>
<comment type="pathway">
    <text evidence="2">Cell wall biogenesis; peptidoglycan biosynthesis.</text>
</comment>
<name>A0A2K2FL32_9CLOT</name>
<dbReference type="Pfam" id="PF00768">
    <property type="entry name" value="Peptidase_S11"/>
    <property type="match status" value="1"/>
</dbReference>
<dbReference type="GO" id="GO:0071555">
    <property type="term" value="P:cell wall organization"/>
    <property type="evidence" value="ECO:0007669"/>
    <property type="project" value="UniProtKB-KW"/>
</dbReference>
<dbReference type="InterPro" id="IPR012907">
    <property type="entry name" value="Peptidase_S11_C"/>
</dbReference>
<feature type="domain" description="Peptidase S11 D-Ala-D-Ala carboxypeptidase A C-terminal" evidence="17">
    <location>
        <begin position="293"/>
        <end position="380"/>
    </location>
</feature>
<dbReference type="Proteomes" id="UP000236151">
    <property type="component" value="Unassembled WGS sequence"/>
</dbReference>
<keyword evidence="10" id="KW-0573">Peptidoglycan synthesis</keyword>
<evidence type="ECO:0000256" key="7">
    <source>
        <dbReference type="ARBA" id="ARBA00022729"/>
    </source>
</evidence>
<evidence type="ECO:0000256" key="1">
    <source>
        <dbReference type="ARBA" id="ARBA00003217"/>
    </source>
</evidence>
<evidence type="ECO:0000256" key="4">
    <source>
        <dbReference type="ARBA" id="ARBA00012448"/>
    </source>
</evidence>
<dbReference type="InterPro" id="IPR018044">
    <property type="entry name" value="Peptidase_S11"/>
</dbReference>
<keyword evidence="15" id="KW-0472">Membrane</keyword>
<dbReference type="PRINTS" id="PR00725">
    <property type="entry name" value="DADACBPTASE1"/>
</dbReference>
<feature type="signal peptide" evidence="16">
    <location>
        <begin position="1"/>
        <end position="27"/>
    </location>
</feature>
<dbReference type="InterPro" id="IPR037167">
    <property type="entry name" value="Peptidase_S11_C_sf"/>
</dbReference>
<dbReference type="PANTHER" id="PTHR21581">
    <property type="entry name" value="D-ALANYL-D-ALANINE CARBOXYPEPTIDASE"/>
    <property type="match status" value="1"/>
</dbReference>
<evidence type="ECO:0000256" key="2">
    <source>
        <dbReference type="ARBA" id="ARBA00004752"/>
    </source>
</evidence>
<keyword evidence="15" id="KW-1133">Transmembrane helix</keyword>
<dbReference type="Gene3D" id="3.40.710.10">
    <property type="entry name" value="DD-peptidase/beta-lactamase superfamily"/>
    <property type="match status" value="1"/>
</dbReference>
<evidence type="ECO:0000256" key="5">
    <source>
        <dbReference type="ARBA" id="ARBA00022645"/>
    </source>
</evidence>
<dbReference type="SUPFAM" id="SSF56601">
    <property type="entry name" value="beta-lactamase/transpeptidase-like"/>
    <property type="match status" value="1"/>
</dbReference>
<reference evidence="18 19" key="1">
    <citation type="submission" date="2017-06" db="EMBL/GenBank/DDBJ databases">
        <title>Investigating the central metabolism of Clostridium thermosuccinogenes.</title>
        <authorList>
            <person name="Koendjbiharie J.G."/>
            <person name="van Kranenburg R."/>
        </authorList>
    </citation>
    <scope>NUCLEOTIDE SEQUENCE [LARGE SCALE GENOMIC DNA]</scope>
    <source>
        <strain evidence="18 19">DSM 5806</strain>
    </source>
</reference>
<gene>
    <name evidence="18" type="ORF">CDQ84_08420</name>
</gene>
<evidence type="ECO:0000313" key="18">
    <source>
        <dbReference type="EMBL" id="PNT99480.1"/>
    </source>
</evidence>
<feature type="binding site" evidence="13">
    <location>
        <position position="244"/>
    </location>
    <ligand>
        <name>substrate</name>
    </ligand>
</feature>
<dbReference type="SUPFAM" id="SSF69189">
    <property type="entry name" value="Penicillin-binding protein associated domain"/>
    <property type="match status" value="1"/>
</dbReference>